<evidence type="ECO:0000256" key="7">
    <source>
        <dbReference type="ARBA" id="ARBA00022989"/>
    </source>
</evidence>
<evidence type="ECO:0000259" key="14">
    <source>
        <dbReference type="PROSITE" id="PS50035"/>
    </source>
</evidence>
<dbReference type="PROSITE" id="PS50035">
    <property type="entry name" value="PLD"/>
    <property type="match status" value="2"/>
</dbReference>
<dbReference type="Pfam" id="PF13396">
    <property type="entry name" value="PLDc_N"/>
    <property type="match status" value="1"/>
</dbReference>
<keyword evidence="3" id="KW-0444">Lipid biosynthesis</keyword>
<evidence type="ECO:0000256" key="2">
    <source>
        <dbReference type="ARBA" id="ARBA00022475"/>
    </source>
</evidence>
<dbReference type="EC" id="2.7.8.-" evidence="12"/>
<dbReference type="NCBIfam" id="TIGR04265">
    <property type="entry name" value="bac_cardiolipin"/>
    <property type="match status" value="1"/>
</dbReference>
<dbReference type="InterPro" id="IPR027379">
    <property type="entry name" value="CLS_N"/>
</dbReference>
<sequence>MTARKMQLLMSKYGFSITIMLAELFIIFGLFLYLGQMAPILWIILVILMSMATIVSIVNRSMNPESKVTWLLVAFVPVFGPLLYIMFGERRLSKKEMKQLKQLQSMVDREDNSRALRLELKEQDKSAYGVIKSLLSMDTNADVYDRTDTQFFASGESMWHQMLEDLKKAEKFVFLEYYIIEEGLMWNSILEILEEKAAQGVEVKLLYDDIGCMATLPGDYTIQLRGRGIEAHKFNKVIPRLTVAYNNRDHRKIMIIDGQIAYTGGINLADEYINHIERFGYWKDSGIRLDGPAVKAFTRLFLSAWYINRGEISDFDQYHLENQPKDGMGLCIPYSSGPKPIYRAQVGKTVYQNLINQATDYVYITTPYLIADYDLTESIKNAALRGVDVRIVTPCIPDKKVIQLVTRGAYPDLLSAGVRIYEYSPGFLHSKQMLVDGEAATVGTINFDYRSLLHHYENAVLLYRTQSIIDIERDFEEIFKVSQEIYPHTIKTSWYQSLIKEIVQLFAPML</sequence>
<evidence type="ECO:0000313" key="16">
    <source>
        <dbReference type="Proteomes" id="UP000028098"/>
    </source>
</evidence>
<dbReference type="Gene3D" id="3.30.870.10">
    <property type="entry name" value="Endonuclease Chain A"/>
    <property type="match status" value="2"/>
</dbReference>
<dbReference type="InterPro" id="IPR022924">
    <property type="entry name" value="Cardiolipin_synthase"/>
</dbReference>
<gene>
    <name evidence="15" type="ORF">SK143_1740</name>
</gene>
<evidence type="ECO:0000256" key="11">
    <source>
        <dbReference type="ARBA" id="ARBA00023264"/>
    </source>
</evidence>
<evidence type="ECO:0000256" key="10">
    <source>
        <dbReference type="ARBA" id="ARBA00023209"/>
    </source>
</evidence>
<dbReference type="PANTHER" id="PTHR21248:SF22">
    <property type="entry name" value="PHOSPHOLIPASE D"/>
    <property type="match status" value="1"/>
</dbReference>
<dbReference type="Pfam" id="PF13091">
    <property type="entry name" value="PLDc_2"/>
    <property type="match status" value="2"/>
</dbReference>
<dbReference type="InterPro" id="IPR001736">
    <property type="entry name" value="PLipase_D/transphosphatidylase"/>
</dbReference>
<keyword evidence="4" id="KW-0808">Transferase</keyword>
<keyword evidence="6" id="KW-0677">Repeat</keyword>
<keyword evidence="11" id="KW-1208">Phospholipid metabolism</keyword>
<keyword evidence="2" id="KW-1003">Cell membrane</keyword>
<protein>
    <recommendedName>
        <fullName evidence="12">Cardiolipin synthase</fullName>
        <ecNumber evidence="12">2.7.8.-</ecNumber>
    </recommendedName>
</protein>
<evidence type="ECO:0000256" key="1">
    <source>
        <dbReference type="ARBA" id="ARBA00004651"/>
    </source>
</evidence>
<feature type="domain" description="PLD phosphodiesterase" evidence="14">
    <location>
        <begin position="245"/>
        <end position="272"/>
    </location>
</feature>
<feature type="transmembrane region" description="Helical" evidence="13">
    <location>
        <begin position="40"/>
        <end position="58"/>
    </location>
</feature>
<dbReference type="Proteomes" id="UP000028098">
    <property type="component" value="Unassembled WGS sequence"/>
</dbReference>
<dbReference type="EMBL" id="JPGB01000006">
    <property type="protein sequence ID" value="KEQ49798.1"/>
    <property type="molecule type" value="Genomic_DNA"/>
</dbReference>
<organism evidence="15 16">
    <name type="scientific">Streptococcus oralis</name>
    <dbReference type="NCBI Taxonomy" id="1303"/>
    <lineage>
        <taxon>Bacteria</taxon>
        <taxon>Bacillati</taxon>
        <taxon>Bacillota</taxon>
        <taxon>Bacilli</taxon>
        <taxon>Lactobacillales</taxon>
        <taxon>Streptococcaceae</taxon>
        <taxon>Streptococcus</taxon>
    </lineage>
</organism>
<dbReference type="CDD" id="cd09160">
    <property type="entry name" value="PLDc_SMU_988_like_2"/>
    <property type="match status" value="1"/>
</dbReference>
<keyword evidence="7 13" id="KW-1133">Transmembrane helix</keyword>
<dbReference type="PATRIC" id="fig|1303.44.peg.1667"/>
<evidence type="ECO:0000256" key="5">
    <source>
        <dbReference type="ARBA" id="ARBA00022692"/>
    </source>
</evidence>
<evidence type="ECO:0000256" key="8">
    <source>
        <dbReference type="ARBA" id="ARBA00023098"/>
    </source>
</evidence>
<reference evidence="15 16" key="1">
    <citation type="submission" date="2014-05" db="EMBL/GenBank/DDBJ databases">
        <authorList>
            <person name="Daugherty S.C."/>
            <person name="Tallon L.J."/>
            <person name="Sadzewicz L."/>
            <person name="Kilian M."/>
            <person name="Tettelin H."/>
        </authorList>
    </citation>
    <scope>NUCLEOTIDE SEQUENCE [LARGE SCALE GENOMIC DNA]</scope>
    <source>
        <strain evidence="15 16">SK143</strain>
    </source>
</reference>
<comment type="caution">
    <text evidence="15">The sequence shown here is derived from an EMBL/GenBank/DDBJ whole genome shotgun (WGS) entry which is preliminary data.</text>
</comment>
<keyword evidence="9 13" id="KW-0472">Membrane</keyword>
<evidence type="ECO:0000256" key="13">
    <source>
        <dbReference type="SAM" id="Phobius"/>
    </source>
</evidence>
<dbReference type="SMART" id="SM00155">
    <property type="entry name" value="PLDc"/>
    <property type="match status" value="2"/>
</dbReference>
<dbReference type="PANTHER" id="PTHR21248">
    <property type="entry name" value="CARDIOLIPIN SYNTHASE"/>
    <property type="match status" value="1"/>
</dbReference>
<evidence type="ECO:0000256" key="3">
    <source>
        <dbReference type="ARBA" id="ARBA00022516"/>
    </source>
</evidence>
<dbReference type="SUPFAM" id="SSF56024">
    <property type="entry name" value="Phospholipase D/nuclease"/>
    <property type="match status" value="2"/>
</dbReference>
<name>A0A081R3M5_STROR</name>
<proteinExistence type="predicted"/>
<feature type="transmembrane region" description="Helical" evidence="13">
    <location>
        <begin position="70"/>
        <end position="87"/>
    </location>
</feature>
<keyword evidence="8" id="KW-0443">Lipid metabolism</keyword>
<dbReference type="GO" id="GO:0032049">
    <property type="term" value="P:cardiolipin biosynthetic process"/>
    <property type="evidence" value="ECO:0007669"/>
    <property type="project" value="UniProtKB-UniRule"/>
</dbReference>
<evidence type="ECO:0000256" key="9">
    <source>
        <dbReference type="ARBA" id="ARBA00023136"/>
    </source>
</evidence>
<dbReference type="InterPro" id="IPR025202">
    <property type="entry name" value="PLD-like_dom"/>
</dbReference>
<feature type="domain" description="PLD phosphodiesterase" evidence="14">
    <location>
        <begin position="424"/>
        <end position="451"/>
    </location>
</feature>
<evidence type="ECO:0000256" key="12">
    <source>
        <dbReference type="NCBIfam" id="TIGR04265"/>
    </source>
</evidence>
<keyword evidence="5 13" id="KW-0812">Transmembrane</keyword>
<accession>A0A081R3M5</accession>
<dbReference type="GO" id="GO:0008808">
    <property type="term" value="F:cardiolipin synthase activity"/>
    <property type="evidence" value="ECO:0007669"/>
    <property type="project" value="UniProtKB-UniRule"/>
</dbReference>
<evidence type="ECO:0000313" key="15">
    <source>
        <dbReference type="EMBL" id="KEQ49798.1"/>
    </source>
</evidence>
<feature type="transmembrane region" description="Helical" evidence="13">
    <location>
        <begin position="12"/>
        <end position="34"/>
    </location>
</feature>
<dbReference type="STRING" id="1303.SORDD17_00280"/>
<comment type="subcellular location">
    <subcellularLocation>
        <location evidence="1">Cell membrane</location>
        <topology evidence="1">Multi-pass membrane protein</topology>
    </subcellularLocation>
</comment>
<evidence type="ECO:0000256" key="4">
    <source>
        <dbReference type="ARBA" id="ARBA00022679"/>
    </source>
</evidence>
<dbReference type="RefSeq" id="WP_042902999.1">
    <property type="nucleotide sequence ID" value="NZ_JAKUVX010000002.1"/>
</dbReference>
<dbReference type="GO" id="GO:0005886">
    <property type="term" value="C:plasma membrane"/>
    <property type="evidence" value="ECO:0007669"/>
    <property type="project" value="UniProtKB-SubCell"/>
</dbReference>
<keyword evidence="10" id="KW-0594">Phospholipid biosynthesis</keyword>
<dbReference type="AlphaFoldDB" id="A0A081R3M5"/>
<evidence type="ECO:0000256" key="6">
    <source>
        <dbReference type="ARBA" id="ARBA00022737"/>
    </source>
</evidence>
<dbReference type="CDD" id="cd09154">
    <property type="entry name" value="PLDc_SMU_988_like_1"/>
    <property type="match status" value="1"/>
</dbReference>